<dbReference type="SMART" id="SM00822">
    <property type="entry name" value="PKS_KR"/>
    <property type="match status" value="1"/>
</dbReference>
<evidence type="ECO:0000313" key="6">
    <source>
        <dbReference type="Proteomes" id="UP000075683"/>
    </source>
</evidence>
<dbReference type="Pfam" id="PF00106">
    <property type="entry name" value="adh_short"/>
    <property type="match status" value="1"/>
</dbReference>
<reference evidence="5 6" key="1">
    <citation type="submission" date="2016-01" db="EMBL/GenBank/DDBJ databases">
        <title>Draft Genome Sequences of Seven Thermophilic Sporeformers Isolated from Foods.</title>
        <authorList>
            <person name="Berendsen E.M."/>
            <person name="Wells-Bennik M.H."/>
            <person name="Krawcyk A.O."/>
            <person name="De Jong A."/>
            <person name="Holsappel S."/>
            <person name="Eijlander R.T."/>
            <person name="Kuipers O.P."/>
        </authorList>
    </citation>
    <scope>NUCLEOTIDE SEQUENCE [LARGE SCALE GENOMIC DNA]</scope>
    <source>
        <strain evidence="5 6">B4135</strain>
    </source>
</reference>
<dbReference type="NCBIfam" id="NF005372">
    <property type="entry name" value="PRK06914.1"/>
    <property type="match status" value="1"/>
</dbReference>
<dbReference type="PRINTS" id="PR00080">
    <property type="entry name" value="SDRFAMILY"/>
</dbReference>
<dbReference type="InterPro" id="IPR020904">
    <property type="entry name" value="Sc_DH/Rdtase_CS"/>
</dbReference>
<sequence length="309" mass="34673">MRRNGNGRETASWRGGKTWMRSRTHFKYGRKRGMVSVKIALITGTSSGFGLLTALELAKKGYRVIATMRNPEKRHRLLELAEKSAAGRIEVWRMDVTKEEEIDGARKKLEDAYGKLDVLINNAGYATGGFFSEIEVSEWEKQFQTNFFGPVRVTRAFLPLIRKNGGGKIINISSVSGFFGFPGLGPYTASKHALEGFSESLRLELAPENIWVSLVEPAAYATDIWEKGMKNFSPENRPKFQQRLIKMAMKAGKTGSDPTEVARLIGKICDEEKPGLRYPVGKGARSLYRWKALLPWRLVERAVLKKLGG</sequence>
<dbReference type="CDD" id="cd05374">
    <property type="entry name" value="17beta-HSD-like_SDR_c"/>
    <property type="match status" value="1"/>
</dbReference>
<dbReference type="PANTHER" id="PTHR43976">
    <property type="entry name" value="SHORT CHAIN DEHYDROGENASE"/>
    <property type="match status" value="1"/>
</dbReference>
<dbReference type="SUPFAM" id="SSF51735">
    <property type="entry name" value="NAD(P)-binding Rossmann-fold domains"/>
    <property type="match status" value="1"/>
</dbReference>
<dbReference type="PROSITE" id="PS00061">
    <property type="entry name" value="ADH_SHORT"/>
    <property type="match status" value="1"/>
</dbReference>
<organism evidence="5 6">
    <name type="scientific">Caldibacillus debilis</name>
    <dbReference type="NCBI Taxonomy" id="301148"/>
    <lineage>
        <taxon>Bacteria</taxon>
        <taxon>Bacillati</taxon>
        <taxon>Bacillota</taxon>
        <taxon>Bacilli</taxon>
        <taxon>Bacillales</taxon>
        <taxon>Bacillaceae</taxon>
        <taxon>Caldibacillus</taxon>
    </lineage>
</organism>
<evidence type="ECO:0000313" key="5">
    <source>
        <dbReference type="EMBL" id="KYD17473.1"/>
    </source>
</evidence>
<protein>
    <recommendedName>
        <fullName evidence="4">Ketoreductase domain-containing protein</fullName>
    </recommendedName>
</protein>
<evidence type="ECO:0000256" key="3">
    <source>
        <dbReference type="RuleBase" id="RU000363"/>
    </source>
</evidence>
<dbReference type="FunFam" id="3.40.50.720:FF:000084">
    <property type="entry name" value="Short-chain dehydrogenase reductase"/>
    <property type="match status" value="1"/>
</dbReference>
<dbReference type="PANTHER" id="PTHR43976:SF16">
    <property type="entry name" value="SHORT-CHAIN DEHYDROGENASE_REDUCTASE FAMILY PROTEIN"/>
    <property type="match status" value="1"/>
</dbReference>
<proteinExistence type="inferred from homology"/>
<comment type="caution">
    <text evidence="5">The sequence shown here is derived from an EMBL/GenBank/DDBJ whole genome shotgun (WGS) entry which is preliminary data.</text>
</comment>
<dbReference type="InterPro" id="IPR036291">
    <property type="entry name" value="NAD(P)-bd_dom_sf"/>
</dbReference>
<dbReference type="Proteomes" id="UP000075683">
    <property type="component" value="Unassembled WGS sequence"/>
</dbReference>
<evidence type="ECO:0000256" key="2">
    <source>
        <dbReference type="ARBA" id="ARBA00023002"/>
    </source>
</evidence>
<dbReference type="AlphaFoldDB" id="A0A150LZ36"/>
<dbReference type="EMBL" id="LQYT01000056">
    <property type="protein sequence ID" value="KYD17473.1"/>
    <property type="molecule type" value="Genomic_DNA"/>
</dbReference>
<feature type="domain" description="Ketoreductase" evidence="4">
    <location>
        <begin position="38"/>
        <end position="218"/>
    </location>
</feature>
<accession>A0A150LZ36</accession>
<comment type="similarity">
    <text evidence="1 3">Belongs to the short-chain dehydrogenases/reductases (SDR) family.</text>
</comment>
<dbReference type="Gene3D" id="3.40.50.720">
    <property type="entry name" value="NAD(P)-binding Rossmann-like Domain"/>
    <property type="match status" value="1"/>
</dbReference>
<name>A0A150LZ36_9BACI</name>
<dbReference type="InterPro" id="IPR002347">
    <property type="entry name" value="SDR_fam"/>
</dbReference>
<gene>
    <name evidence="5" type="ORF">B4135_2495</name>
</gene>
<dbReference type="PRINTS" id="PR00081">
    <property type="entry name" value="GDHRDH"/>
</dbReference>
<evidence type="ECO:0000256" key="1">
    <source>
        <dbReference type="ARBA" id="ARBA00006484"/>
    </source>
</evidence>
<evidence type="ECO:0000259" key="4">
    <source>
        <dbReference type="SMART" id="SM00822"/>
    </source>
</evidence>
<dbReference type="InterPro" id="IPR051911">
    <property type="entry name" value="SDR_oxidoreductase"/>
</dbReference>
<keyword evidence="2" id="KW-0560">Oxidoreductase</keyword>
<dbReference type="GO" id="GO:0008206">
    <property type="term" value="P:bile acid metabolic process"/>
    <property type="evidence" value="ECO:0007669"/>
    <property type="project" value="UniProtKB-ARBA"/>
</dbReference>
<dbReference type="InterPro" id="IPR057326">
    <property type="entry name" value="KR_dom"/>
</dbReference>
<dbReference type="GO" id="GO:0016491">
    <property type="term" value="F:oxidoreductase activity"/>
    <property type="evidence" value="ECO:0007669"/>
    <property type="project" value="UniProtKB-KW"/>
</dbReference>
<dbReference type="STRING" id="301148.B4135_2495"/>